<sequence length="215" mass="21974">MNQHEPAPVWLLLLLAVSTVAATGAVVVTGVILAFSGWMGSEPASHDEWALFGLAVAAMFGVAGAYRWFGRVTTPAVLMALAAVCAMLPLAGLIGAIPLAGAALIASAVPPLRRTRHKGLAFTGVAVAVAVVGALLAAPFIAYAQLNDEIARSDGAHLVGEEPANPPFSAVYPGDDPHQLDFSTRLTSQSFTPAVVGNPAGTVRATTSVTLILVD</sequence>
<accession>A0A4Q5N106</accession>
<dbReference type="Proteomes" id="UP000293764">
    <property type="component" value="Unassembled WGS sequence"/>
</dbReference>
<keyword evidence="1" id="KW-1133">Transmembrane helix</keyword>
<feature type="transmembrane region" description="Helical" evidence="1">
    <location>
        <begin position="49"/>
        <end position="69"/>
    </location>
</feature>
<reference evidence="2 3" key="1">
    <citation type="submission" date="2019-01" db="EMBL/GenBank/DDBJ databases">
        <title>Novel species of Cellulomonas.</title>
        <authorList>
            <person name="Liu Q."/>
            <person name="Xin Y.-H."/>
        </authorList>
    </citation>
    <scope>NUCLEOTIDE SEQUENCE [LARGE SCALE GENOMIC DNA]</scope>
    <source>
        <strain evidence="2 3">HLT2-17</strain>
    </source>
</reference>
<feature type="transmembrane region" description="Helical" evidence="1">
    <location>
        <begin position="76"/>
        <end position="109"/>
    </location>
</feature>
<feature type="transmembrane region" description="Helical" evidence="1">
    <location>
        <begin position="121"/>
        <end position="143"/>
    </location>
</feature>
<evidence type="ECO:0000313" key="2">
    <source>
        <dbReference type="EMBL" id="RYV51842.1"/>
    </source>
</evidence>
<dbReference type="AlphaFoldDB" id="A0A4Q5N106"/>
<keyword evidence="1" id="KW-0472">Membrane</keyword>
<proteinExistence type="predicted"/>
<comment type="caution">
    <text evidence="2">The sequence shown here is derived from an EMBL/GenBank/DDBJ whole genome shotgun (WGS) entry which is preliminary data.</text>
</comment>
<name>A0A4Q5N106_9MICO</name>
<evidence type="ECO:0000313" key="3">
    <source>
        <dbReference type="Proteomes" id="UP000293764"/>
    </source>
</evidence>
<dbReference type="EMBL" id="SDWW01000011">
    <property type="protein sequence ID" value="RYV51842.1"/>
    <property type="molecule type" value="Genomic_DNA"/>
</dbReference>
<feature type="transmembrane region" description="Helical" evidence="1">
    <location>
        <begin position="12"/>
        <end position="37"/>
    </location>
</feature>
<keyword evidence="3" id="KW-1185">Reference proteome</keyword>
<keyword evidence="1" id="KW-0812">Transmembrane</keyword>
<organism evidence="2 3">
    <name type="scientific">Pengzhenrongella frigida</name>
    <dbReference type="NCBI Taxonomy" id="1259133"/>
    <lineage>
        <taxon>Bacteria</taxon>
        <taxon>Bacillati</taxon>
        <taxon>Actinomycetota</taxon>
        <taxon>Actinomycetes</taxon>
        <taxon>Micrococcales</taxon>
        <taxon>Pengzhenrongella</taxon>
    </lineage>
</organism>
<evidence type="ECO:0000256" key="1">
    <source>
        <dbReference type="SAM" id="Phobius"/>
    </source>
</evidence>
<dbReference type="RefSeq" id="WP_130101818.1">
    <property type="nucleotide sequence ID" value="NZ_SDWW01000011.1"/>
</dbReference>
<gene>
    <name evidence="2" type="ORF">EUA98_06285</name>
</gene>
<protein>
    <submittedName>
        <fullName evidence="2">Uncharacterized protein</fullName>
    </submittedName>
</protein>